<gene>
    <name evidence="2" type="ORF">SAMN05421687_10717</name>
</gene>
<dbReference type="NCBIfam" id="TIGR00254">
    <property type="entry name" value="GGDEF"/>
    <property type="match status" value="1"/>
</dbReference>
<dbReference type="EMBL" id="FTOC01000007">
    <property type="protein sequence ID" value="SIS50756.1"/>
    <property type="molecule type" value="Genomic_DNA"/>
</dbReference>
<dbReference type="InterPro" id="IPR000160">
    <property type="entry name" value="GGDEF_dom"/>
</dbReference>
<organism evidence="2 3">
    <name type="scientific">Salimicrobium flavidum</name>
    <dbReference type="NCBI Taxonomy" id="570947"/>
    <lineage>
        <taxon>Bacteria</taxon>
        <taxon>Bacillati</taxon>
        <taxon>Bacillota</taxon>
        <taxon>Bacilli</taxon>
        <taxon>Bacillales</taxon>
        <taxon>Bacillaceae</taxon>
        <taxon>Salimicrobium</taxon>
    </lineage>
</organism>
<dbReference type="InterPro" id="IPR050469">
    <property type="entry name" value="Diguanylate_Cyclase"/>
</dbReference>
<dbReference type="AlphaFoldDB" id="A0A1N7JNE0"/>
<name>A0A1N7JNE0_9BACI</name>
<dbReference type="Gene3D" id="3.30.70.270">
    <property type="match status" value="1"/>
</dbReference>
<dbReference type="PROSITE" id="PS50887">
    <property type="entry name" value="GGDEF"/>
    <property type="match status" value="1"/>
</dbReference>
<dbReference type="GO" id="GO:0052621">
    <property type="term" value="F:diguanylate cyclase activity"/>
    <property type="evidence" value="ECO:0007669"/>
    <property type="project" value="TreeGrafter"/>
</dbReference>
<dbReference type="SUPFAM" id="SSF55073">
    <property type="entry name" value="Nucleotide cyclase"/>
    <property type="match status" value="1"/>
</dbReference>
<protein>
    <submittedName>
        <fullName evidence="2">Diguanylate cyclase (GGDEF) domain-containing protein</fullName>
    </submittedName>
</protein>
<reference evidence="3" key="1">
    <citation type="submission" date="2017-01" db="EMBL/GenBank/DDBJ databases">
        <authorList>
            <person name="Varghese N."/>
            <person name="Submissions S."/>
        </authorList>
    </citation>
    <scope>NUCLEOTIDE SEQUENCE [LARGE SCALE GENOMIC DNA]</scope>
    <source>
        <strain evidence="3">DSM 23127</strain>
    </source>
</reference>
<feature type="domain" description="GGDEF" evidence="1">
    <location>
        <begin position="1"/>
        <end position="107"/>
    </location>
</feature>
<dbReference type="InterPro" id="IPR029787">
    <property type="entry name" value="Nucleotide_cyclase"/>
</dbReference>
<dbReference type="Proteomes" id="UP000187608">
    <property type="component" value="Unassembled WGS sequence"/>
</dbReference>
<dbReference type="Pfam" id="PF00990">
    <property type="entry name" value="GGDEF"/>
    <property type="match status" value="1"/>
</dbReference>
<dbReference type="STRING" id="570947.SAMN05421687_10717"/>
<dbReference type="PANTHER" id="PTHR45138:SF9">
    <property type="entry name" value="DIGUANYLATE CYCLASE DGCM-RELATED"/>
    <property type="match status" value="1"/>
</dbReference>
<evidence type="ECO:0000259" key="1">
    <source>
        <dbReference type="PROSITE" id="PS50887"/>
    </source>
</evidence>
<evidence type="ECO:0000313" key="3">
    <source>
        <dbReference type="Proteomes" id="UP000187608"/>
    </source>
</evidence>
<accession>A0A1N7JNE0</accession>
<dbReference type="CDD" id="cd01949">
    <property type="entry name" value="GGDEF"/>
    <property type="match status" value="1"/>
</dbReference>
<dbReference type="InterPro" id="IPR043128">
    <property type="entry name" value="Rev_trsase/Diguanyl_cyclase"/>
</dbReference>
<dbReference type="PANTHER" id="PTHR45138">
    <property type="entry name" value="REGULATORY COMPONENTS OF SENSORY TRANSDUCTION SYSTEM"/>
    <property type="match status" value="1"/>
</dbReference>
<sequence>MKNLDSGSLVERYGGEEFVVVFENLSEEEARENAENIRKLITLQPFVVHHHIGEEDGPLEVELTASIGVAMYPFHGVHPEEILQKADEEMYKGAKQRGRNRVAVVEI</sequence>
<evidence type="ECO:0000313" key="2">
    <source>
        <dbReference type="EMBL" id="SIS50756.1"/>
    </source>
</evidence>
<proteinExistence type="predicted"/>
<keyword evidence="3" id="KW-1185">Reference proteome</keyword>